<dbReference type="Proteomes" id="UP000722336">
    <property type="component" value="Unassembled WGS sequence"/>
</dbReference>
<evidence type="ECO:0000313" key="3">
    <source>
        <dbReference type="EMBL" id="MBV7256145.1"/>
    </source>
</evidence>
<keyword evidence="2" id="KW-0732">Signal</keyword>
<keyword evidence="1" id="KW-0472">Membrane</keyword>
<dbReference type="EMBL" id="JAGSPA010000001">
    <property type="protein sequence ID" value="MBV7256145.1"/>
    <property type="molecule type" value="Genomic_DNA"/>
</dbReference>
<reference evidence="3 4" key="1">
    <citation type="submission" date="2021-04" db="EMBL/GenBank/DDBJ databases">
        <authorList>
            <person name="Pira H."/>
            <person name="Risdian C."/>
            <person name="Wink J."/>
        </authorList>
    </citation>
    <scope>NUCLEOTIDE SEQUENCE [LARGE SCALE GENOMIC DNA]</scope>
    <source>
        <strain evidence="3 4">WHA3</strain>
    </source>
</reference>
<proteinExistence type="predicted"/>
<keyword evidence="4" id="KW-1185">Reference proteome</keyword>
<protein>
    <recommendedName>
        <fullName evidence="5">PEP-CTERM protein-sorting domain-containing protein</fullName>
    </recommendedName>
</protein>
<keyword evidence="1" id="KW-0812">Transmembrane</keyword>
<feature type="transmembrane region" description="Helical" evidence="1">
    <location>
        <begin position="203"/>
        <end position="224"/>
    </location>
</feature>
<evidence type="ECO:0008006" key="5">
    <source>
        <dbReference type="Google" id="ProtNLM"/>
    </source>
</evidence>
<evidence type="ECO:0000256" key="1">
    <source>
        <dbReference type="SAM" id="Phobius"/>
    </source>
</evidence>
<organism evidence="3 4">
    <name type="scientific">Pacificimonas pallii</name>
    <dbReference type="NCBI Taxonomy" id="2827236"/>
    <lineage>
        <taxon>Bacteria</taxon>
        <taxon>Pseudomonadati</taxon>
        <taxon>Pseudomonadota</taxon>
        <taxon>Alphaproteobacteria</taxon>
        <taxon>Sphingomonadales</taxon>
        <taxon>Sphingosinicellaceae</taxon>
        <taxon>Pacificimonas</taxon>
    </lineage>
</organism>
<comment type="caution">
    <text evidence="3">The sequence shown here is derived from an EMBL/GenBank/DDBJ whole genome shotgun (WGS) entry which is preliminary data.</text>
</comment>
<evidence type="ECO:0000256" key="2">
    <source>
        <dbReference type="SAM" id="SignalP"/>
    </source>
</evidence>
<keyword evidence="1" id="KW-1133">Transmembrane helix</keyword>
<name>A0ABS6SCK8_9SPHN</name>
<sequence length="228" mass="23446">MKIGFGLAAATAALALAAPASAVNLVTNGDFEAGNTGFVSDYTYRAGGNFSAAEYTVGNNPRAFNSNFVQAGDHTTGDGLMMIVNGSTNLNDVVWQSSNIAVDGMTDYFFEAFVMNVFAAAPPVLTFTISLDGGVEQVLDTLSVPIQTGIWNGLSTSFNSGTATDAVLRLRNAQTAFGGNDFAIDDINLSITSIVNPGDPNPVPAPAAAVLMALGLAAVGGARLRRKA</sequence>
<feature type="signal peptide" evidence="2">
    <location>
        <begin position="1"/>
        <end position="22"/>
    </location>
</feature>
<gene>
    <name evidence="3" type="ORF">KCG44_05035</name>
</gene>
<dbReference type="RefSeq" id="WP_218444591.1">
    <property type="nucleotide sequence ID" value="NZ_JAGSPA010000001.1"/>
</dbReference>
<evidence type="ECO:0000313" key="4">
    <source>
        <dbReference type="Proteomes" id="UP000722336"/>
    </source>
</evidence>
<feature type="chain" id="PRO_5047448672" description="PEP-CTERM protein-sorting domain-containing protein" evidence="2">
    <location>
        <begin position="23"/>
        <end position="228"/>
    </location>
</feature>
<accession>A0ABS6SCK8</accession>